<name>A0ABR4L1D7_9EURO</name>
<dbReference type="RefSeq" id="XP_070903420.1">
    <property type="nucleotide sequence ID" value="XM_071036913.1"/>
</dbReference>
<dbReference type="EMBL" id="JBFXLR010000005">
    <property type="protein sequence ID" value="KAL2858251.1"/>
    <property type="molecule type" value="Genomic_DNA"/>
</dbReference>
<dbReference type="Proteomes" id="UP001610444">
    <property type="component" value="Unassembled WGS sequence"/>
</dbReference>
<reference evidence="1 2" key="1">
    <citation type="submission" date="2024-07" db="EMBL/GenBank/DDBJ databases">
        <title>Section-level genome sequencing and comparative genomics of Aspergillus sections Usti and Cavernicolus.</title>
        <authorList>
            <consortium name="Lawrence Berkeley National Laboratory"/>
            <person name="Nybo J.L."/>
            <person name="Vesth T.C."/>
            <person name="Theobald S."/>
            <person name="Frisvad J.C."/>
            <person name="Larsen T.O."/>
            <person name="Kjaerboelling I."/>
            <person name="Rothschild-Mancinelli K."/>
            <person name="Lyhne E.K."/>
            <person name="Kogle M.E."/>
            <person name="Barry K."/>
            <person name="Clum A."/>
            <person name="Na H."/>
            <person name="Ledsgaard L."/>
            <person name="Lin J."/>
            <person name="Lipzen A."/>
            <person name="Kuo A."/>
            <person name="Riley R."/>
            <person name="Mondo S."/>
            <person name="LaButti K."/>
            <person name="Haridas S."/>
            <person name="Pangalinan J."/>
            <person name="Salamov A.A."/>
            <person name="Simmons B.A."/>
            <person name="Magnuson J.K."/>
            <person name="Chen J."/>
            <person name="Drula E."/>
            <person name="Henrissat B."/>
            <person name="Wiebenga A."/>
            <person name="Lubbers R.J."/>
            <person name="Gomes A.C."/>
            <person name="Macurrencykelacurrency M.R."/>
            <person name="Stajich J."/>
            <person name="Grigoriev I.V."/>
            <person name="Mortensen U.H."/>
            <person name="De vries R.P."/>
            <person name="Baker S.E."/>
            <person name="Andersen M.R."/>
        </authorList>
    </citation>
    <scope>NUCLEOTIDE SEQUENCE [LARGE SCALE GENOMIC DNA]</scope>
    <source>
        <strain evidence="1 2">CBS 756.74</strain>
    </source>
</reference>
<proteinExistence type="predicted"/>
<gene>
    <name evidence="1" type="ORF">BJX68DRAFT_163350</name>
</gene>
<evidence type="ECO:0000313" key="2">
    <source>
        <dbReference type="Proteomes" id="UP001610444"/>
    </source>
</evidence>
<evidence type="ECO:0000313" key="1">
    <source>
        <dbReference type="EMBL" id="KAL2858251.1"/>
    </source>
</evidence>
<comment type="caution">
    <text evidence="1">The sequence shown here is derived from an EMBL/GenBank/DDBJ whole genome shotgun (WGS) entry which is preliminary data.</text>
</comment>
<protein>
    <submittedName>
        <fullName evidence="1">Uncharacterized protein</fullName>
    </submittedName>
</protein>
<accession>A0ABR4L1D7</accession>
<dbReference type="GeneID" id="98152077"/>
<keyword evidence="2" id="KW-1185">Reference proteome</keyword>
<organism evidence="1 2">
    <name type="scientific">Aspergillus pseudodeflectus</name>
    <dbReference type="NCBI Taxonomy" id="176178"/>
    <lineage>
        <taxon>Eukaryota</taxon>
        <taxon>Fungi</taxon>
        <taxon>Dikarya</taxon>
        <taxon>Ascomycota</taxon>
        <taxon>Pezizomycotina</taxon>
        <taxon>Eurotiomycetes</taxon>
        <taxon>Eurotiomycetidae</taxon>
        <taxon>Eurotiales</taxon>
        <taxon>Aspergillaceae</taxon>
        <taxon>Aspergillus</taxon>
        <taxon>Aspergillus subgen. Nidulantes</taxon>
    </lineage>
</organism>
<sequence length="294" mass="33661">MVCLQFCRRIPLSSSLKHRPRSSPILSSRPQILPRLRIPTLLPTITSSPFQSLSPANQGSDSSQIPDEALDDYSSIEASLTNPENGTTWGFVVYRCTYGNERQWQRMVQLIQTTVQGSLTLNRRLDLLVGHQAIFIEDAARLDGATSHIVRDHFQPWVKNQLGAQNGGFESPADLELKIRGLAPRYNFCLFVDEICLESLDHMSMPVFKVLCRFSGVRGENEREYTVYPGYEDGETEEEEEDVGWMYREVVDYCGIYVRLMEATDWYEEYVRPPGLIFCDEDGLPGFWRKKGMK</sequence>